<protein>
    <submittedName>
        <fullName evidence="2">SDR family oxidoreductase</fullName>
    </submittedName>
</protein>
<sequence length="206" mass="22701">MYLAIFGGTGHTGRHLVDRALGHGHRVTVLARDATKLPIREHLHVIEGDIRSAEAVARTVAGADAVISALGQRRWGTTVCTDAMRTVLPAMAAHGVRRLVALSNYGTADSRRPGVYATTVWIAIRSIMRDKERMEELIRGGDTEWTIVRPAALTDGPRTARYRTGTDLRLTFRSRVTYADVADFMLAQLDTDEYVHRAVAIGPVRD</sequence>
<feature type="domain" description="NAD(P)-binding" evidence="1">
    <location>
        <begin position="7"/>
        <end position="191"/>
    </location>
</feature>
<dbReference type="PANTHER" id="PTHR43355:SF2">
    <property type="entry name" value="FLAVIN REDUCTASE (NADPH)"/>
    <property type="match status" value="1"/>
</dbReference>
<dbReference type="CDD" id="cd05244">
    <property type="entry name" value="BVR-B_like_SDR_a"/>
    <property type="match status" value="1"/>
</dbReference>
<dbReference type="Gene3D" id="3.40.50.720">
    <property type="entry name" value="NAD(P)-binding Rossmann-like Domain"/>
    <property type="match status" value="1"/>
</dbReference>
<reference evidence="3" key="1">
    <citation type="journal article" date="2019" name="Int. J. Syst. Evol. Microbiol.">
        <title>The Global Catalogue of Microorganisms (GCM) 10K type strain sequencing project: providing services to taxonomists for standard genome sequencing and annotation.</title>
        <authorList>
            <consortium name="The Broad Institute Genomics Platform"/>
            <consortium name="The Broad Institute Genome Sequencing Center for Infectious Disease"/>
            <person name="Wu L."/>
            <person name="Ma J."/>
        </authorList>
    </citation>
    <scope>NUCLEOTIDE SEQUENCE [LARGE SCALE GENOMIC DNA]</scope>
    <source>
        <strain evidence="3">CGMCC 4.1469</strain>
    </source>
</reference>
<dbReference type="PANTHER" id="PTHR43355">
    <property type="entry name" value="FLAVIN REDUCTASE (NADPH)"/>
    <property type="match status" value="1"/>
</dbReference>
<dbReference type="Pfam" id="PF13460">
    <property type="entry name" value="NAD_binding_10"/>
    <property type="match status" value="1"/>
</dbReference>
<dbReference type="Proteomes" id="UP001596067">
    <property type="component" value="Unassembled WGS sequence"/>
</dbReference>
<evidence type="ECO:0000259" key="1">
    <source>
        <dbReference type="Pfam" id="PF13460"/>
    </source>
</evidence>
<dbReference type="SUPFAM" id="SSF51735">
    <property type="entry name" value="NAD(P)-binding Rossmann-fold domains"/>
    <property type="match status" value="1"/>
</dbReference>
<evidence type="ECO:0000313" key="3">
    <source>
        <dbReference type="Proteomes" id="UP001596067"/>
    </source>
</evidence>
<dbReference type="EMBL" id="JBHSOD010000011">
    <property type="protein sequence ID" value="MFC5885719.1"/>
    <property type="molecule type" value="Genomic_DNA"/>
</dbReference>
<accession>A0ABW1EVA3</accession>
<organism evidence="2 3">
    <name type="scientific">Kitasatospora aburaviensis</name>
    <dbReference type="NCBI Taxonomy" id="67265"/>
    <lineage>
        <taxon>Bacteria</taxon>
        <taxon>Bacillati</taxon>
        <taxon>Actinomycetota</taxon>
        <taxon>Actinomycetes</taxon>
        <taxon>Kitasatosporales</taxon>
        <taxon>Streptomycetaceae</taxon>
        <taxon>Kitasatospora</taxon>
    </lineage>
</organism>
<comment type="caution">
    <text evidence="2">The sequence shown here is derived from an EMBL/GenBank/DDBJ whole genome shotgun (WGS) entry which is preliminary data.</text>
</comment>
<gene>
    <name evidence="2" type="ORF">ACFP0N_12150</name>
</gene>
<keyword evidence="3" id="KW-1185">Reference proteome</keyword>
<proteinExistence type="predicted"/>
<dbReference type="InterPro" id="IPR016040">
    <property type="entry name" value="NAD(P)-bd_dom"/>
</dbReference>
<name>A0ABW1EVA3_9ACTN</name>
<dbReference type="InterPro" id="IPR036291">
    <property type="entry name" value="NAD(P)-bd_dom_sf"/>
</dbReference>
<evidence type="ECO:0000313" key="2">
    <source>
        <dbReference type="EMBL" id="MFC5885719.1"/>
    </source>
</evidence>
<dbReference type="RefSeq" id="WP_313767329.1">
    <property type="nucleotide sequence ID" value="NZ_BAAAVH010000011.1"/>
</dbReference>
<dbReference type="InterPro" id="IPR051606">
    <property type="entry name" value="Polyketide_Oxido-like"/>
</dbReference>